<dbReference type="PANTHER" id="PTHR35569:SF1">
    <property type="entry name" value="CYANAMIDE HYDRATASE DDI2-RELATED"/>
    <property type="match status" value="1"/>
</dbReference>
<dbReference type="AlphaFoldDB" id="A0A2P2EE29"/>
<evidence type="ECO:0000313" key="2">
    <source>
        <dbReference type="Proteomes" id="UP000245086"/>
    </source>
</evidence>
<reference evidence="1 2" key="1">
    <citation type="journal article" date="2018" name="Genome Announc.">
        <title>Draft Genome Sequence of "Candidatus Phycosocius bacilliformis," an Alphaproteobacterial Ectosymbiont of the Hydrocarbon-Producing Green Alga Botryococcus braunii.</title>
        <authorList>
            <person name="Tanabe Y."/>
            <person name="Yamaguchi H."/>
            <person name="Watanabe M.M."/>
        </authorList>
    </citation>
    <scope>NUCLEOTIDE SEQUENCE [LARGE SCALE GENOMIC DNA]</scope>
    <source>
        <strain evidence="1 2">BOTRYCO-2</strain>
    </source>
</reference>
<dbReference type="Proteomes" id="UP000245086">
    <property type="component" value="Unassembled WGS sequence"/>
</dbReference>
<protein>
    <recommendedName>
        <fullName evidence="3">HD domain-containing protein</fullName>
    </recommendedName>
</protein>
<dbReference type="PANTHER" id="PTHR35569">
    <property type="entry name" value="CYANAMIDE HYDRATASE DDI2-RELATED"/>
    <property type="match status" value="1"/>
</dbReference>
<organism evidence="1 2">
    <name type="scientific">Candidatus Phycosocius bacilliformis</name>
    <dbReference type="NCBI Taxonomy" id="1445552"/>
    <lineage>
        <taxon>Bacteria</taxon>
        <taxon>Pseudomonadati</taxon>
        <taxon>Pseudomonadota</taxon>
        <taxon>Alphaproteobacteria</taxon>
        <taxon>Caulobacterales</taxon>
        <taxon>Caulobacterales incertae sedis</taxon>
        <taxon>Candidatus Phycosocius</taxon>
    </lineage>
</organism>
<dbReference type="SUPFAM" id="SSF109604">
    <property type="entry name" value="HD-domain/PDEase-like"/>
    <property type="match status" value="1"/>
</dbReference>
<dbReference type="EMBL" id="BFBR01000012">
    <property type="protein sequence ID" value="GBF59319.1"/>
    <property type="molecule type" value="Genomic_DNA"/>
</dbReference>
<sequence length="229" mass="24692">MDLPDCAKGLLVAGRQQVANLWQRLAPHLSRPGDISAMASVPDSRLVKLAEEAALEQSPALLNHGYRSALFGRALAHIDGRAADPELLHICGILHDVGLMQAVTGEDFTLRSAAVARTCAHRAGESDLVGDHLHGALVVHTSVGVTPERDGVLGAYTQYGAMVDLTGLRLVHLPRTFVTEVLARHPRGAFKREILHRLDLEAQAVRGGRFDFARRVGFPLAVRTAPFAT</sequence>
<gene>
    <name evidence="1" type="ORF">PbB2_03014</name>
</gene>
<keyword evidence="2" id="KW-1185">Reference proteome</keyword>
<evidence type="ECO:0008006" key="3">
    <source>
        <dbReference type="Google" id="ProtNLM"/>
    </source>
</evidence>
<evidence type="ECO:0000313" key="1">
    <source>
        <dbReference type="EMBL" id="GBF59319.1"/>
    </source>
</evidence>
<accession>A0A2P2EE29</accession>
<proteinExistence type="predicted"/>
<comment type="caution">
    <text evidence="1">The sequence shown here is derived from an EMBL/GenBank/DDBJ whole genome shotgun (WGS) entry which is preliminary data.</text>
</comment>
<name>A0A2P2EE29_9PROT</name>